<dbReference type="GO" id="GO:0034476">
    <property type="term" value="P:U5 snRNA 3'-end processing"/>
    <property type="evidence" value="ECO:0007669"/>
    <property type="project" value="TreeGrafter"/>
</dbReference>
<protein>
    <recommendedName>
        <fullName evidence="4">Exosome complex component RRP45</fullName>
    </recommendedName>
    <alternativeName>
        <fullName evidence="8">Exosome component 9</fullName>
    </alternativeName>
</protein>
<dbReference type="AlphaFoldDB" id="A0AAN9AHH9"/>
<proteinExistence type="inferred from homology"/>
<organism evidence="12 13">
    <name type="scientific">Halocaridina rubra</name>
    <name type="common">Hawaiian red shrimp</name>
    <dbReference type="NCBI Taxonomy" id="373956"/>
    <lineage>
        <taxon>Eukaryota</taxon>
        <taxon>Metazoa</taxon>
        <taxon>Ecdysozoa</taxon>
        <taxon>Arthropoda</taxon>
        <taxon>Crustacea</taxon>
        <taxon>Multicrustacea</taxon>
        <taxon>Malacostraca</taxon>
        <taxon>Eumalacostraca</taxon>
        <taxon>Eucarida</taxon>
        <taxon>Decapoda</taxon>
        <taxon>Pleocyemata</taxon>
        <taxon>Caridea</taxon>
        <taxon>Atyoidea</taxon>
        <taxon>Atyidae</taxon>
        <taxon>Halocaridina</taxon>
    </lineage>
</organism>
<dbReference type="InterPro" id="IPR020568">
    <property type="entry name" value="Ribosomal_Su5_D2-typ_SF"/>
</dbReference>
<dbReference type="GO" id="GO:0034475">
    <property type="term" value="P:U4 snRNA 3'-end processing"/>
    <property type="evidence" value="ECO:0007669"/>
    <property type="project" value="TreeGrafter"/>
</dbReference>
<feature type="region of interest" description="Disordered" evidence="9">
    <location>
        <begin position="314"/>
        <end position="397"/>
    </location>
</feature>
<dbReference type="PANTHER" id="PTHR11097:SF14">
    <property type="entry name" value="EXOSOME COMPLEX COMPONENT RRP45"/>
    <property type="match status" value="1"/>
</dbReference>
<sequence>MRETPLSTCERAAVLAAISRGVRLDNRGFLEVRDINLSFGKEYGSCTVTLGETRVLAQVTCEVVEPRPSRPNEGKLSISVRLSPMAAPHFESGRGNELMDELQMILDRNIKESRCLDLEALCIMAEESVWQLRVDVTVLNHAGNLGDACNLAAVAALRHFHRPDVSVEEDGRVTIHTFEESEPIATYMKKVPVCLTYAFFIIDENIHMLMDPSEKEERVMSGKLVVGLNPHGEITSLIFPGRVLLSKKDIMNCIKSAFKKAKFSAEMIQNLVDEDIVKRKSSVKVDGFAKNLISDTVYASHMVKKTIDKGQNFKFQVPRESDEENGSLNDEMDEDINDEESGDDNSDAKPNKSDILWRIQSIRQASTKDDDATHSMETDGESEEEEKKPKLTAQDLI</sequence>
<name>A0AAN9AHH9_HALRR</name>
<dbReference type="GO" id="GO:0000176">
    <property type="term" value="C:nuclear exosome (RNase complex)"/>
    <property type="evidence" value="ECO:0007669"/>
    <property type="project" value="TreeGrafter"/>
</dbReference>
<keyword evidence="6" id="KW-0694">RNA-binding</keyword>
<dbReference type="Pfam" id="PF03725">
    <property type="entry name" value="RNase_PH_C"/>
    <property type="match status" value="1"/>
</dbReference>
<dbReference type="CDD" id="cd11368">
    <property type="entry name" value="RNase_PH_RRP45"/>
    <property type="match status" value="1"/>
</dbReference>
<dbReference type="GO" id="GO:0071035">
    <property type="term" value="P:nuclear polyadenylation-dependent rRNA catabolic process"/>
    <property type="evidence" value="ECO:0007669"/>
    <property type="project" value="TreeGrafter"/>
</dbReference>
<dbReference type="GO" id="GO:0071028">
    <property type="term" value="P:nuclear mRNA surveillance"/>
    <property type="evidence" value="ECO:0007669"/>
    <property type="project" value="TreeGrafter"/>
</dbReference>
<feature type="domain" description="Exoribonuclease phosphorolytic" evidence="11">
    <location>
        <begin position="191"/>
        <end position="259"/>
    </location>
</feature>
<evidence type="ECO:0000256" key="9">
    <source>
        <dbReference type="SAM" id="MobiDB-lite"/>
    </source>
</evidence>
<feature type="compositionally biased region" description="Acidic residues" evidence="9">
    <location>
        <begin position="321"/>
        <end position="345"/>
    </location>
</feature>
<comment type="caution">
    <text evidence="12">The sequence shown here is derived from an EMBL/GenBank/DDBJ whole genome shotgun (WGS) entry which is preliminary data.</text>
</comment>
<dbReference type="GO" id="GO:0000467">
    <property type="term" value="P:exonucleolytic trimming to generate mature 3'-end of 5.8S rRNA from tricistronic rRNA transcript (SSU-rRNA, 5.8S rRNA, LSU-rRNA)"/>
    <property type="evidence" value="ECO:0007669"/>
    <property type="project" value="TreeGrafter"/>
</dbReference>
<keyword evidence="13" id="KW-1185">Reference proteome</keyword>
<dbReference type="SUPFAM" id="SSF54211">
    <property type="entry name" value="Ribosomal protein S5 domain 2-like"/>
    <property type="match status" value="1"/>
</dbReference>
<dbReference type="InterPro" id="IPR050590">
    <property type="entry name" value="Exosome_comp_Rrp42_subfam"/>
</dbReference>
<dbReference type="InterPro" id="IPR015847">
    <property type="entry name" value="ExoRNase_PH_dom2"/>
</dbReference>
<evidence type="ECO:0000256" key="5">
    <source>
        <dbReference type="ARBA" id="ARBA00022490"/>
    </source>
</evidence>
<evidence type="ECO:0000313" key="13">
    <source>
        <dbReference type="Proteomes" id="UP001381693"/>
    </source>
</evidence>
<dbReference type="Pfam" id="PF01138">
    <property type="entry name" value="RNase_PH"/>
    <property type="match status" value="1"/>
</dbReference>
<dbReference type="InterPro" id="IPR036345">
    <property type="entry name" value="ExoRNase_PH_dom2_sf"/>
</dbReference>
<keyword evidence="5" id="KW-0963">Cytoplasm</keyword>
<keyword evidence="7" id="KW-0539">Nucleus</keyword>
<dbReference type="InterPro" id="IPR027408">
    <property type="entry name" value="PNPase/RNase_PH_dom_sf"/>
</dbReference>
<dbReference type="SUPFAM" id="SSF55666">
    <property type="entry name" value="Ribonuclease PH domain 2-like"/>
    <property type="match status" value="1"/>
</dbReference>
<dbReference type="GO" id="GO:0035925">
    <property type="term" value="F:mRNA 3'-UTR AU-rich region binding"/>
    <property type="evidence" value="ECO:0007669"/>
    <property type="project" value="TreeGrafter"/>
</dbReference>
<reference evidence="12 13" key="1">
    <citation type="submission" date="2023-11" db="EMBL/GenBank/DDBJ databases">
        <title>Halocaridina rubra genome assembly.</title>
        <authorList>
            <person name="Smith C."/>
        </authorList>
    </citation>
    <scope>NUCLEOTIDE SEQUENCE [LARGE SCALE GENOMIC DNA]</scope>
    <source>
        <strain evidence="12">EP-1</strain>
        <tissue evidence="12">Whole</tissue>
    </source>
</reference>
<dbReference type="GO" id="GO:0034473">
    <property type="term" value="P:U1 snRNA 3'-end processing"/>
    <property type="evidence" value="ECO:0007669"/>
    <property type="project" value="TreeGrafter"/>
</dbReference>
<gene>
    <name evidence="12" type="primary">EXOSC9</name>
    <name evidence="12" type="ORF">SK128_011354</name>
</gene>
<accession>A0AAN9AHH9</accession>
<evidence type="ECO:0000259" key="10">
    <source>
        <dbReference type="Pfam" id="PF01138"/>
    </source>
</evidence>
<dbReference type="InterPro" id="IPR033100">
    <property type="entry name" value="Rrp45"/>
</dbReference>
<dbReference type="GO" id="GO:0016075">
    <property type="term" value="P:rRNA catabolic process"/>
    <property type="evidence" value="ECO:0007669"/>
    <property type="project" value="TreeGrafter"/>
</dbReference>
<dbReference type="InterPro" id="IPR001247">
    <property type="entry name" value="ExoRNase_PH_dom1"/>
</dbReference>
<evidence type="ECO:0000256" key="2">
    <source>
        <dbReference type="ARBA" id="ARBA00004496"/>
    </source>
</evidence>
<dbReference type="EMBL" id="JAXCGZ010000021">
    <property type="protein sequence ID" value="KAK7087013.1"/>
    <property type="molecule type" value="Genomic_DNA"/>
</dbReference>
<evidence type="ECO:0000259" key="11">
    <source>
        <dbReference type="Pfam" id="PF03725"/>
    </source>
</evidence>
<dbReference type="Proteomes" id="UP001381693">
    <property type="component" value="Unassembled WGS sequence"/>
</dbReference>
<feature type="compositionally biased region" description="Basic and acidic residues" evidence="9">
    <location>
        <begin position="366"/>
        <end position="377"/>
    </location>
</feature>
<dbReference type="GO" id="GO:0071038">
    <property type="term" value="P:TRAMP-dependent tRNA surveillance pathway"/>
    <property type="evidence" value="ECO:0007669"/>
    <property type="project" value="TreeGrafter"/>
</dbReference>
<dbReference type="GO" id="GO:0000177">
    <property type="term" value="C:cytoplasmic exosome (RNase complex)"/>
    <property type="evidence" value="ECO:0007669"/>
    <property type="project" value="TreeGrafter"/>
</dbReference>
<dbReference type="Gene3D" id="3.30.230.70">
    <property type="entry name" value="GHMP Kinase, N-terminal domain"/>
    <property type="match status" value="1"/>
</dbReference>
<evidence type="ECO:0000256" key="3">
    <source>
        <dbReference type="ARBA" id="ARBA00006678"/>
    </source>
</evidence>
<evidence type="ECO:0000313" key="12">
    <source>
        <dbReference type="EMBL" id="KAK7087013.1"/>
    </source>
</evidence>
<evidence type="ECO:0000256" key="4">
    <source>
        <dbReference type="ARBA" id="ARBA00019572"/>
    </source>
</evidence>
<evidence type="ECO:0000256" key="1">
    <source>
        <dbReference type="ARBA" id="ARBA00004123"/>
    </source>
</evidence>
<dbReference type="PANTHER" id="PTHR11097">
    <property type="entry name" value="EXOSOME COMPLEX EXONUCLEASE RIBOSOMAL RNA PROCESSING PROTEIN"/>
    <property type="match status" value="1"/>
</dbReference>
<evidence type="ECO:0000256" key="6">
    <source>
        <dbReference type="ARBA" id="ARBA00022884"/>
    </source>
</evidence>
<feature type="domain" description="Exoribonuclease phosphorolytic" evidence="10">
    <location>
        <begin position="31"/>
        <end position="163"/>
    </location>
</feature>
<evidence type="ECO:0000256" key="8">
    <source>
        <dbReference type="ARBA" id="ARBA00032660"/>
    </source>
</evidence>
<comment type="subcellular location">
    <subcellularLocation>
        <location evidence="2">Cytoplasm</location>
    </subcellularLocation>
    <subcellularLocation>
        <location evidence="1">Nucleus</location>
    </subcellularLocation>
</comment>
<evidence type="ECO:0000256" key="7">
    <source>
        <dbReference type="ARBA" id="ARBA00023242"/>
    </source>
</evidence>
<comment type="similarity">
    <text evidence="3">Belongs to the RNase PH family.</text>
</comment>